<feature type="domain" description="Cyclic nucleotide-binding" evidence="12">
    <location>
        <begin position="372"/>
        <end position="469"/>
    </location>
</feature>
<name>A0ABQ6MCJ8_9STRA</name>
<keyword evidence="15" id="KW-1185">Reference proteome</keyword>
<keyword evidence="9" id="KW-0142">cGMP-binding</keyword>
<reference evidence="14 15" key="1">
    <citation type="journal article" date="2023" name="Commun. Biol.">
        <title>Genome analysis of Parmales, the sister group of diatoms, reveals the evolutionary specialization of diatoms from phago-mixotrophs to photoautotrophs.</title>
        <authorList>
            <person name="Ban H."/>
            <person name="Sato S."/>
            <person name="Yoshikawa S."/>
            <person name="Yamada K."/>
            <person name="Nakamura Y."/>
            <person name="Ichinomiya M."/>
            <person name="Sato N."/>
            <person name="Blanc-Mathieu R."/>
            <person name="Endo H."/>
            <person name="Kuwata A."/>
            <person name="Ogata H."/>
        </authorList>
    </citation>
    <scope>NUCLEOTIDE SEQUENCE [LARGE SCALE GENOMIC DNA]</scope>
</reference>
<comment type="similarity">
    <text evidence="10">Belongs to the protein kinase superfamily. Ser/Thr protein kinase family. CDPK subfamily.</text>
</comment>
<dbReference type="EMBL" id="BRYB01000135">
    <property type="protein sequence ID" value="GMI23699.1"/>
    <property type="molecule type" value="Genomic_DNA"/>
</dbReference>
<keyword evidence="2" id="KW-0723">Serine/threonine-protein kinase</keyword>
<dbReference type="InterPro" id="IPR018247">
    <property type="entry name" value="EF_Hand_1_Ca_BS"/>
</dbReference>
<organism evidence="14 15">
    <name type="scientific">Tetraparma gracilis</name>
    <dbReference type="NCBI Taxonomy" id="2962635"/>
    <lineage>
        <taxon>Eukaryota</taxon>
        <taxon>Sar</taxon>
        <taxon>Stramenopiles</taxon>
        <taxon>Ochrophyta</taxon>
        <taxon>Bolidophyceae</taxon>
        <taxon>Parmales</taxon>
        <taxon>Triparmaceae</taxon>
        <taxon>Tetraparma</taxon>
    </lineage>
</organism>
<dbReference type="InterPro" id="IPR011992">
    <property type="entry name" value="EF-hand-dom_pair"/>
</dbReference>
<dbReference type="InterPro" id="IPR008271">
    <property type="entry name" value="Ser/Thr_kinase_AS"/>
</dbReference>
<evidence type="ECO:0008006" key="16">
    <source>
        <dbReference type="Google" id="ProtNLM"/>
    </source>
</evidence>
<evidence type="ECO:0000256" key="6">
    <source>
        <dbReference type="ARBA" id="ARBA00022777"/>
    </source>
</evidence>
<dbReference type="PROSITE" id="PS50222">
    <property type="entry name" value="EF_HAND_2"/>
    <property type="match status" value="3"/>
</dbReference>
<dbReference type="SMART" id="SM00100">
    <property type="entry name" value="cNMP"/>
    <property type="match status" value="2"/>
</dbReference>
<feature type="domain" description="Cyclic nucleotide-binding" evidence="12">
    <location>
        <begin position="494"/>
        <end position="591"/>
    </location>
</feature>
<feature type="domain" description="Protein kinase" evidence="11">
    <location>
        <begin position="1"/>
        <end position="258"/>
    </location>
</feature>
<dbReference type="PROSITE" id="PS50011">
    <property type="entry name" value="PROTEIN_KINASE_DOM"/>
    <property type="match status" value="1"/>
</dbReference>
<evidence type="ECO:0000256" key="8">
    <source>
        <dbReference type="ARBA" id="ARBA00022840"/>
    </source>
</evidence>
<proteinExistence type="inferred from homology"/>
<dbReference type="SUPFAM" id="SSF51206">
    <property type="entry name" value="cAMP-binding domain-like"/>
    <property type="match status" value="2"/>
</dbReference>
<dbReference type="InterPro" id="IPR050205">
    <property type="entry name" value="CDPK_Ser/Thr_kinases"/>
</dbReference>
<dbReference type="PROSITE" id="PS00889">
    <property type="entry name" value="CNMP_BINDING_2"/>
    <property type="match status" value="2"/>
</dbReference>
<evidence type="ECO:0000259" key="11">
    <source>
        <dbReference type="PROSITE" id="PS50011"/>
    </source>
</evidence>
<accession>A0ABQ6MCJ8</accession>
<evidence type="ECO:0000313" key="14">
    <source>
        <dbReference type="EMBL" id="GMI23699.1"/>
    </source>
</evidence>
<dbReference type="InterPro" id="IPR002048">
    <property type="entry name" value="EF_hand_dom"/>
</dbReference>
<feature type="domain" description="EF-hand" evidence="13">
    <location>
        <begin position="653"/>
        <end position="687"/>
    </location>
</feature>
<dbReference type="Pfam" id="PF13499">
    <property type="entry name" value="EF-hand_7"/>
    <property type="match status" value="1"/>
</dbReference>
<dbReference type="SUPFAM" id="SSF56112">
    <property type="entry name" value="Protein kinase-like (PK-like)"/>
    <property type="match status" value="1"/>
</dbReference>
<keyword evidence="5" id="KW-0547">Nucleotide-binding</keyword>
<comment type="caution">
    <text evidence="14">The sequence shown here is derived from an EMBL/GenBank/DDBJ whole genome shotgun (WGS) entry which is preliminary data.</text>
</comment>
<dbReference type="CDD" id="cd00051">
    <property type="entry name" value="EFh"/>
    <property type="match status" value="1"/>
</dbReference>
<dbReference type="InterPro" id="IPR011009">
    <property type="entry name" value="Kinase-like_dom_sf"/>
</dbReference>
<dbReference type="InterPro" id="IPR018488">
    <property type="entry name" value="cNMP-bd_CS"/>
</dbReference>
<dbReference type="SUPFAM" id="SSF47473">
    <property type="entry name" value="EF-hand"/>
    <property type="match status" value="1"/>
</dbReference>
<keyword evidence="6" id="KW-0418">Kinase</keyword>
<dbReference type="Gene3D" id="1.10.510.10">
    <property type="entry name" value="Transferase(Phosphotransferase) domain 1"/>
    <property type="match status" value="1"/>
</dbReference>
<gene>
    <name evidence="14" type="ORF">TeGR_g9428</name>
</gene>
<evidence type="ECO:0000256" key="10">
    <source>
        <dbReference type="ARBA" id="ARBA00024334"/>
    </source>
</evidence>
<keyword evidence="4" id="KW-0808">Transferase</keyword>
<dbReference type="Pfam" id="PF00069">
    <property type="entry name" value="Pkinase"/>
    <property type="match status" value="1"/>
</dbReference>
<dbReference type="Gene3D" id="1.10.238.10">
    <property type="entry name" value="EF-hand"/>
    <property type="match status" value="2"/>
</dbReference>
<dbReference type="Proteomes" id="UP001165060">
    <property type="component" value="Unassembled WGS sequence"/>
</dbReference>
<dbReference type="PROSITE" id="PS50042">
    <property type="entry name" value="CNMP_BINDING_3"/>
    <property type="match status" value="2"/>
</dbReference>
<keyword evidence="8" id="KW-0067">ATP-binding</keyword>
<evidence type="ECO:0000259" key="13">
    <source>
        <dbReference type="PROSITE" id="PS50222"/>
    </source>
</evidence>
<evidence type="ECO:0000313" key="15">
    <source>
        <dbReference type="Proteomes" id="UP001165060"/>
    </source>
</evidence>
<dbReference type="PROSITE" id="PS00018">
    <property type="entry name" value="EF_HAND_1"/>
    <property type="match status" value="2"/>
</dbReference>
<dbReference type="SMART" id="SM00054">
    <property type="entry name" value="EFh"/>
    <property type="match status" value="3"/>
</dbReference>
<dbReference type="InterPro" id="IPR000719">
    <property type="entry name" value="Prot_kinase_dom"/>
</dbReference>
<evidence type="ECO:0000256" key="4">
    <source>
        <dbReference type="ARBA" id="ARBA00022679"/>
    </source>
</evidence>
<feature type="domain" description="EF-hand" evidence="13">
    <location>
        <begin position="316"/>
        <end position="351"/>
    </location>
</feature>
<dbReference type="CDD" id="cd00038">
    <property type="entry name" value="CAP_ED"/>
    <property type="match status" value="2"/>
</dbReference>
<evidence type="ECO:0000256" key="7">
    <source>
        <dbReference type="ARBA" id="ARBA00022837"/>
    </source>
</evidence>
<protein>
    <recommendedName>
        <fullName evidence="16">cGMP-dependent protein kinase</fullName>
    </recommendedName>
</protein>
<dbReference type="Gene3D" id="2.60.120.10">
    <property type="entry name" value="Jelly Rolls"/>
    <property type="match status" value="2"/>
</dbReference>
<dbReference type="InterPro" id="IPR000595">
    <property type="entry name" value="cNMP-bd_dom"/>
</dbReference>
<dbReference type="InterPro" id="IPR014710">
    <property type="entry name" value="RmlC-like_jellyroll"/>
</dbReference>
<dbReference type="SMART" id="SM00220">
    <property type="entry name" value="S_TKc"/>
    <property type="match status" value="1"/>
</dbReference>
<dbReference type="Pfam" id="PF00027">
    <property type="entry name" value="cNMP_binding"/>
    <property type="match status" value="2"/>
</dbReference>
<keyword evidence="7" id="KW-0106">Calcium</keyword>
<evidence type="ECO:0000256" key="1">
    <source>
        <dbReference type="ARBA" id="ARBA00001946"/>
    </source>
</evidence>
<evidence type="ECO:0000256" key="9">
    <source>
        <dbReference type="ARBA" id="ARBA00022992"/>
    </source>
</evidence>
<keyword evidence="3" id="KW-0140">cGMP</keyword>
<dbReference type="PANTHER" id="PTHR24349">
    <property type="entry name" value="SERINE/THREONINE-PROTEIN KINASE"/>
    <property type="match status" value="1"/>
</dbReference>
<evidence type="ECO:0000259" key="12">
    <source>
        <dbReference type="PROSITE" id="PS50042"/>
    </source>
</evidence>
<feature type="domain" description="EF-hand" evidence="13">
    <location>
        <begin position="617"/>
        <end position="652"/>
    </location>
</feature>
<evidence type="ECO:0000256" key="5">
    <source>
        <dbReference type="ARBA" id="ARBA00022741"/>
    </source>
</evidence>
<evidence type="ECO:0000256" key="3">
    <source>
        <dbReference type="ARBA" id="ARBA00022535"/>
    </source>
</evidence>
<dbReference type="PROSITE" id="PS00108">
    <property type="entry name" value="PROTEIN_KINASE_ST"/>
    <property type="match status" value="1"/>
</dbReference>
<dbReference type="InterPro" id="IPR018490">
    <property type="entry name" value="cNMP-bd_dom_sf"/>
</dbReference>
<sequence>MDVDGNETSEKVALKKISKKFTDDSSFQRETQALLRIHEEGGHPNVCGLRDMYEDDRHFYLVLDLISGGEMFEHLIERGAYSEQTASYLLRDVAAALRFLHGVGIVHADLKPENLMLSAWNDDNAAIKMVDFGCASLTEGEGGPATKAAPAKPEAGTTAYWPPECFGKRRAHSSPAVDMWSLGVILYIMLSGLHPFDLTGMASDDEIEAQIRSNPEPTFKRELTGHLSKSAVDLIRRLMCKDPEKRITAAEMLEHPWVRGETASTKTMVDSDKRLNRFKELREKLEAGIFAVIISAGSNTSSTHTAGTGAKSSPAGSHRIIERAYELMDADSKGFVSSDDMASALTATAGIELSEKEKREMKEAVASSPKEKGMDFHSFNNLMAKLATVYYGKGAKIFEEGEKGECMYFINSGKVVFTLGGTKLGQLGQGDFFGEGSMLNPNTTRSATATCVTPVEVLEIARADYERYVKNSSVATGEMKLVRASRMLQNAKSLIRLQNNVKEMELKRGDCCFKEGEEGNSMFTVAEGGGDFKVSVGGLEVGKLSEGDMFGETALLMRRPRSATVECESEKCRVIEMSGSHFLELLQASPEAEASLRDLSRRREFKKGMMKVVGSGGADVSMRELFNAIDTDGDGALSAAEVKKVFHRFDASFPEQEIQALLESMDLDGSGNITWREFERVVGLEVR</sequence>
<comment type="cofactor">
    <cofactor evidence="1">
        <name>Mg(2+)</name>
        <dbReference type="ChEBI" id="CHEBI:18420"/>
    </cofactor>
</comment>
<evidence type="ECO:0000256" key="2">
    <source>
        <dbReference type="ARBA" id="ARBA00022527"/>
    </source>
</evidence>